<feature type="domain" description="Zinc-ribbon" evidence="3">
    <location>
        <begin position="101"/>
        <end position="122"/>
    </location>
</feature>
<feature type="compositionally biased region" description="Basic and acidic residues" evidence="2">
    <location>
        <begin position="149"/>
        <end position="173"/>
    </location>
</feature>
<comment type="caution">
    <text evidence="4">The sequence shown here is derived from an EMBL/GenBank/DDBJ whole genome shotgun (WGS) entry which is preliminary data.</text>
</comment>
<name>A0A9D2NAK3_9FIRM</name>
<evidence type="ECO:0000313" key="4">
    <source>
        <dbReference type="EMBL" id="HJC15048.1"/>
    </source>
</evidence>
<feature type="compositionally biased region" description="Low complexity" evidence="2">
    <location>
        <begin position="175"/>
        <end position="190"/>
    </location>
</feature>
<protein>
    <submittedName>
        <fullName evidence="4">Zinc-ribbon domain-containing protein</fullName>
    </submittedName>
</protein>
<evidence type="ECO:0000256" key="1">
    <source>
        <dbReference type="SAM" id="Coils"/>
    </source>
</evidence>
<feature type="compositionally biased region" description="Acidic residues" evidence="2">
    <location>
        <begin position="130"/>
        <end position="148"/>
    </location>
</feature>
<accession>A0A9D2NAK3</accession>
<gene>
    <name evidence="4" type="ORF">H9705_04360</name>
</gene>
<dbReference type="InterPro" id="IPR026870">
    <property type="entry name" value="Zinc_ribbon_dom"/>
</dbReference>
<organism evidence="4 5">
    <name type="scientific">Candidatus Fusicatenibacter intestinigallinarum</name>
    <dbReference type="NCBI Taxonomy" id="2838598"/>
    <lineage>
        <taxon>Bacteria</taxon>
        <taxon>Bacillati</taxon>
        <taxon>Bacillota</taxon>
        <taxon>Clostridia</taxon>
        <taxon>Lachnospirales</taxon>
        <taxon>Lachnospiraceae</taxon>
        <taxon>Fusicatenibacter</taxon>
    </lineage>
</organism>
<evidence type="ECO:0000259" key="3">
    <source>
        <dbReference type="Pfam" id="PF13240"/>
    </source>
</evidence>
<feature type="coiled-coil region" evidence="1">
    <location>
        <begin position="71"/>
        <end position="98"/>
    </location>
</feature>
<feature type="region of interest" description="Disordered" evidence="2">
    <location>
        <begin position="123"/>
        <end position="197"/>
    </location>
</feature>
<reference evidence="4" key="1">
    <citation type="journal article" date="2021" name="PeerJ">
        <title>Extensive microbial diversity within the chicken gut microbiome revealed by metagenomics and culture.</title>
        <authorList>
            <person name="Gilroy R."/>
            <person name="Ravi A."/>
            <person name="Getino M."/>
            <person name="Pursley I."/>
            <person name="Horton D.L."/>
            <person name="Alikhan N.F."/>
            <person name="Baker D."/>
            <person name="Gharbi K."/>
            <person name="Hall N."/>
            <person name="Watson M."/>
            <person name="Adriaenssens E.M."/>
            <person name="Foster-Nyarko E."/>
            <person name="Jarju S."/>
            <person name="Secka A."/>
            <person name="Antonio M."/>
            <person name="Oren A."/>
            <person name="Chaudhuri R.R."/>
            <person name="La Ragione R."/>
            <person name="Hildebrand F."/>
            <person name="Pallen M.J."/>
        </authorList>
    </citation>
    <scope>NUCLEOTIDE SEQUENCE</scope>
    <source>
        <strain evidence="4">CHK185-5351</strain>
    </source>
</reference>
<proteinExistence type="predicted"/>
<evidence type="ECO:0000313" key="5">
    <source>
        <dbReference type="Proteomes" id="UP000823849"/>
    </source>
</evidence>
<keyword evidence="1" id="KW-0175">Coiled coil</keyword>
<reference evidence="4" key="2">
    <citation type="submission" date="2021-04" db="EMBL/GenBank/DDBJ databases">
        <authorList>
            <person name="Gilroy R."/>
        </authorList>
    </citation>
    <scope>NUCLEOTIDE SEQUENCE</scope>
    <source>
        <strain evidence="4">CHK185-5351</strain>
    </source>
</reference>
<dbReference type="EMBL" id="DWWU01000019">
    <property type="protein sequence ID" value="HJC15048.1"/>
    <property type="molecule type" value="Genomic_DNA"/>
</dbReference>
<dbReference type="Pfam" id="PF13240">
    <property type="entry name" value="Zn_Ribbon_1"/>
    <property type="match status" value="1"/>
</dbReference>
<dbReference type="Proteomes" id="UP000823849">
    <property type="component" value="Unassembled WGS sequence"/>
</dbReference>
<dbReference type="AlphaFoldDB" id="A0A9D2NAK3"/>
<sequence length="197" mass="21914">MNMSDDFLKNISKTFRETMGTVGKKTDEFVEIQKIRSRQGQLESRIENNYQEIGRKIYCRYRNGEAFDEQLAEICREIMHMEKEIDMCKEQVAEKKGQMLCPSCGAGVPKEASFCMYCGAPLPEKKEEKPEDADFTEVPEDAFEPEDEPGGKKPKEAAGKDAENTAGSEKEAAQGEEAASAESGTASGDSAETENRE</sequence>
<evidence type="ECO:0000256" key="2">
    <source>
        <dbReference type="SAM" id="MobiDB-lite"/>
    </source>
</evidence>